<reference evidence="6" key="1">
    <citation type="submission" date="2013-06" db="EMBL/GenBank/DDBJ databases">
        <authorList>
            <person name="Zhao Q."/>
        </authorList>
    </citation>
    <scope>NUCLEOTIDE SEQUENCE</scope>
    <source>
        <strain evidence="6">cv. W1943</strain>
    </source>
</reference>
<evidence type="ECO:0000313" key="6">
    <source>
        <dbReference type="Proteomes" id="UP000008022"/>
    </source>
</evidence>
<dbReference type="PANTHER" id="PTHR47841:SF2">
    <property type="entry name" value="OS07G0609800 PROTEIN"/>
    <property type="match status" value="1"/>
</dbReference>
<feature type="domain" description="Phorbol-ester/DAG-type" evidence="4">
    <location>
        <begin position="13"/>
        <end position="63"/>
    </location>
</feature>
<dbReference type="GO" id="GO:0046872">
    <property type="term" value="F:metal ion binding"/>
    <property type="evidence" value="ECO:0007669"/>
    <property type="project" value="UniProtKB-KW"/>
</dbReference>
<dbReference type="Gene3D" id="3.30.60.20">
    <property type="match status" value="1"/>
</dbReference>
<name>A0A0E0QB42_ORYRU</name>
<protein>
    <recommendedName>
        <fullName evidence="4">Phorbol-ester/DAG-type domain-containing protein</fullName>
    </recommendedName>
</protein>
<dbReference type="InterPro" id="IPR046349">
    <property type="entry name" value="C1-like_sf"/>
</dbReference>
<dbReference type="PROSITE" id="PS50081">
    <property type="entry name" value="ZF_DAG_PE_2"/>
    <property type="match status" value="1"/>
</dbReference>
<organism evidence="5 6">
    <name type="scientific">Oryza rufipogon</name>
    <name type="common">Brownbeard rice</name>
    <name type="synonym">Asian wild rice</name>
    <dbReference type="NCBI Taxonomy" id="4529"/>
    <lineage>
        <taxon>Eukaryota</taxon>
        <taxon>Viridiplantae</taxon>
        <taxon>Streptophyta</taxon>
        <taxon>Embryophyta</taxon>
        <taxon>Tracheophyta</taxon>
        <taxon>Spermatophyta</taxon>
        <taxon>Magnoliopsida</taxon>
        <taxon>Liliopsida</taxon>
        <taxon>Poales</taxon>
        <taxon>Poaceae</taxon>
        <taxon>BOP clade</taxon>
        <taxon>Oryzoideae</taxon>
        <taxon>Oryzeae</taxon>
        <taxon>Oryzinae</taxon>
        <taxon>Oryza</taxon>
    </lineage>
</organism>
<proteinExistence type="predicted"/>
<dbReference type="InterPro" id="IPR004146">
    <property type="entry name" value="DC1"/>
</dbReference>
<dbReference type="STRING" id="4529.A0A0E0QB42"/>
<keyword evidence="6" id="KW-1185">Reference proteome</keyword>
<dbReference type="Proteomes" id="UP000008022">
    <property type="component" value="Unassembled WGS sequence"/>
</dbReference>
<dbReference type="OMA" id="WRYKCGQ"/>
<dbReference type="Pfam" id="PF03107">
    <property type="entry name" value="C1_2"/>
    <property type="match status" value="2"/>
</dbReference>
<evidence type="ECO:0000256" key="2">
    <source>
        <dbReference type="ARBA" id="ARBA00022737"/>
    </source>
</evidence>
<dbReference type="InterPro" id="IPR002219">
    <property type="entry name" value="PKC_DAG/PE"/>
</dbReference>
<keyword evidence="3" id="KW-0862">Zinc</keyword>
<dbReference type="eggNOG" id="ENOG502RYP3">
    <property type="taxonomic scope" value="Eukaryota"/>
</dbReference>
<dbReference type="Gramene" id="ORUFI07G22840.1">
    <property type="protein sequence ID" value="ORUFI07G22840.1"/>
    <property type="gene ID" value="ORUFI07G22840"/>
</dbReference>
<evidence type="ECO:0000256" key="3">
    <source>
        <dbReference type="ARBA" id="ARBA00022833"/>
    </source>
</evidence>
<dbReference type="AlphaFoldDB" id="A0A0E0QB42"/>
<evidence type="ECO:0000256" key="1">
    <source>
        <dbReference type="ARBA" id="ARBA00022723"/>
    </source>
</evidence>
<accession>A0A0E0QB42</accession>
<dbReference type="SUPFAM" id="SSF57889">
    <property type="entry name" value="Cysteine-rich domain"/>
    <property type="match status" value="1"/>
</dbReference>
<evidence type="ECO:0000259" key="4">
    <source>
        <dbReference type="PROSITE" id="PS50081"/>
    </source>
</evidence>
<dbReference type="PANTHER" id="PTHR47841">
    <property type="entry name" value="DIACYLGLYCEROL KINASE THETA-LIKE-RELATED"/>
    <property type="match status" value="1"/>
</dbReference>
<keyword evidence="1" id="KW-0479">Metal-binding</keyword>
<sequence>MATRQRRHFAHPQHLLLRTHYSTTSSHFCDICRTNVAGMVGYRCNTCDIDIHDACADYFEETVSFFAHPWHTLTLSTIPDDDTNRWSCDLCTESCPRGSFVYRCAQCGFDAHPLCTLLPQTIRSPLHPQHDLNMAPSWGTCSACHQGLNMWHYRCGFCLYKLHVVCPSGAANAGQGDTSRSHNAGAGAAAATPGSSRATRIAKFLLRTSLNIAINAATGALATPVLDVLATALDDQE</sequence>
<dbReference type="HOGENOM" id="CLU_084328_1_0_1"/>
<evidence type="ECO:0000313" key="5">
    <source>
        <dbReference type="EnsemblPlants" id="ORUFI07G22840.1"/>
    </source>
</evidence>
<keyword evidence="2" id="KW-0677">Repeat</keyword>
<reference evidence="5" key="2">
    <citation type="submission" date="2015-06" db="UniProtKB">
        <authorList>
            <consortium name="EnsemblPlants"/>
        </authorList>
    </citation>
    <scope>IDENTIFICATION</scope>
</reference>
<dbReference type="EnsemblPlants" id="ORUFI07G22840.1">
    <property type="protein sequence ID" value="ORUFI07G22840.1"/>
    <property type="gene ID" value="ORUFI07G22840"/>
</dbReference>